<keyword evidence="4" id="KW-1185">Reference proteome</keyword>
<proteinExistence type="predicted"/>
<dbReference type="Proteomes" id="UP001195724">
    <property type="component" value="Unassembled WGS sequence"/>
</dbReference>
<evidence type="ECO:0000313" key="4">
    <source>
        <dbReference type="Proteomes" id="UP001195724"/>
    </source>
</evidence>
<reference evidence="3 4" key="1">
    <citation type="submission" date="2021-01" db="EMBL/GenBank/DDBJ databases">
        <title>Sequencing the genomes of 1000 actinobacteria strains.</title>
        <authorList>
            <person name="Klenk H.-P."/>
        </authorList>
    </citation>
    <scope>NUCLEOTIDE SEQUENCE [LARGE SCALE GENOMIC DNA]</scope>
    <source>
        <strain evidence="3 4">DSM 44581</strain>
    </source>
</reference>
<sequence length="340" mass="37469">MTGSATPRRRPRGTSRCGRPETGWHYNHFRYYDPETGRYAPPDPLGLVPSVEPGAYVPSPTRQIDPLGLQGCDVSGDEAKQQALADAGVPPGSEPLDSRMVPSTTPSGRQILDEDYQPVYFPEEIYLNNRDELIVFQDHYTGHQFDEGGVGDQPPHVQCDPTRTPATARSPERRSTTITTPSWADRLLPDDAKLLARFYPQGPDFTGLVLRSIRFERRGPGCTLRVDLPVASDVPGHSRVQAHLGFLAVEDVRLSGATLPATVSIEFEERPRARPAVSVTGESLRLTLTCAEQFRFGRISTHNSPPDAVGDGPHEFASKLDQRLYAAVPGPEIDTYHEHI</sequence>
<name>A0ABS2S4V5_9PSEU</name>
<evidence type="ECO:0000313" key="3">
    <source>
        <dbReference type="EMBL" id="MBM7811251.1"/>
    </source>
</evidence>
<feature type="region of interest" description="Disordered" evidence="1">
    <location>
        <begin position="79"/>
        <end position="110"/>
    </location>
</feature>
<feature type="domain" description="HNH/Endo VII superfamily nuclease toxins" evidence="2">
    <location>
        <begin position="111"/>
        <end position="164"/>
    </location>
</feature>
<evidence type="ECO:0000259" key="2">
    <source>
        <dbReference type="Pfam" id="PF15657"/>
    </source>
</evidence>
<protein>
    <submittedName>
        <fullName evidence="3">RHS repeat-associated protein</fullName>
    </submittedName>
</protein>
<gene>
    <name evidence="3" type="ORF">JOE68_002116</name>
</gene>
<dbReference type="Gene3D" id="2.180.10.10">
    <property type="entry name" value="RHS repeat-associated core"/>
    <property type="match status" value="1"/>
</dbReference>
<comment type="caution">
    <text evidence="3">The sequence shown here is derived from an EMBL/GenBank/DDBJ whole genome shotgun (WGS) entry which is preliminary data.</text>
</comment>
<dbReference type="NCBIfam" id="TIGR03696">
    <property type="entry name" value="Rhs_assc_core"/>
    <property type="match status" value="1"/>
</dbReference>
<dbReference type="EMBL" id="JAFBCL010000001">
    <property type="protein sequence ID" value="MBM7811251.1"/>
    <property type="molecule type" value="Genomic_DNA"/>
</dbReference>
<organism evidence="3 4">
    <name type="scientific">Saccharothrix algeriensis</name>
    <dbReference type="NCBI Taxonomy" id="173560"/>
    <lineage>
        <taxon>Bacteria</taxon>
        <taxon>Bacillati</taxon>
        <taxon>Actinomycetota</taxon>
        <taxon>Actinomycetes</taxon>
        <taxon>Pseudonocardiales</taxon>
        <taxon>Pseudonocardiaceae</taxon>
        <taxon>Saccharothrix</taxon>
    </lineage>
</organism>
<dbReference type="InterPro" id="IPR022385">
    <property type="entry name" value="Rhs_assc_core"/>
</dbReference>
<accession>A0ABS2S4V5</accession>
<dbReference type="InterPro" id="IPR028048">
    <property type="entry name" value="Tox-HNH-EHHH"/>
</dbReference>
<dbReference type="RefSeq" id="WP_239562203.1">
    <property type="nucleotide sequence ID" value="NZ_JAFBCL010000001.1"/>
</dbReference>
<dbReference type="Pfam" id="PF15657">
    <property type="entry name" value="Tox-HNH-EHHH"/>
    <property type="match status" value="1"/>
</dbReference>
<feature type="region of interest" description="Disordered" evidence="1">
    <location>
        <begin position="1"/>
        <end position="23"/>
    </location>
</feature>
<evidence type="ECO:0000256" key="1">
    <source>
        <dbReference type="SAM" id="MobiDB-lite"/>
    </source>
</evidence>